<feature type="region of interest" description="Disordered" evidence="1">
    <location>
        <begin position="215"/>
        <end position="239"/>
    </location>
</feature>
<keyword evidence="2" id="KW-1133">Transmembrane helix</keyword>
<reference evidence="4 5" key="1">
    <citation type="submission" date="2017-02" db="EMBL/GenBank/DDBJ databases">
        <authorList>
            <person name="Peterson S.W."/>
        </authorList>
    </citation>
    <scope>NUCLEOTIDE SEQUENCE [LARGE SCALE GENOMIC DNA]</scope>
    <source>
        <strain evidence="4 5">DSM 21749</strain>
    </source>
</reference>
<keyword evidence="4" id="KW-0255">Endonuclease</keyword>
<dbReference type="Proteomes" id="UP000190061">
    <property type="component" value="Unassembled WGS sequence"/>
</dbReference>
<keyword evidence="2" id="KW-0472">Membrane</keyword>
<evidence type="ECO:0000256" key="1">
    <source>
        <dbReference type="SAM" id="MobiDB-lite"/>
    </source>
</evidence>
<feature type="transmembrane region" description="Helical" evidence="2">
    <location>
        <begin position="6"/>
        <end position="26"/>
    </location>
</feature>
<protein>
    <submittedName>
        <fullName evidence="4">Restriction endonuclease</fullName>
    </submittedName>
</protein>
<evidence type="ECO:0000256" key="2">
    <source>
        <dbReference type="SAM" id="Phobius"/>
    </source>
</evidence>
<dbReference type="GO" id="GO:0003677">
    <property type="term" value="F:DNA binding"/>
    <property type="evidence" value="ECO:0007669"/>
    <property type="project" value="InterPro"/>
</dbReference>
<keyword evidence="2" id="KW-0812">Transmembrane</keyword>
<dbReference type="STRING" id="1122188.SAMN02745674_00144"/>
<organism evidence="4 5">
    <name type="scientific">Lysobacter spongiicola DSM 21749</name>
    <dbReference type="NCBI Taxonomy" id="1122188"/>
    <lineage>
        <taxon>Bacteria</taxon>
        <taxon>Pseudomonadati</taxon>
        <taxon>Pseudomonadota</taxon>
        <taxon>Gammaproteobacteria</taxon>
        <taxon>Lysobacterales</taxon>
        <taxon>Lysobacteraceae</taxon>
        <taxon>Novilysobacter</taxon>
    </lineage>
</organism>
<evidence type="ECO:0000259" key="3">
    <source>
        <dbReference type="Pfam" id="PF04471"/>
    </source>
</evidence>
<dbReference type="RefSeq" id="WP_078756804.1">
    <property type="nucleotide sequence ID" value="NZ_FUXP01000001.1"/>
</dbReference>
<proteinExistence type="predicted"/>
<dbReference type="AlphaFoldDB" id="A0A1T4LT09"/>
<keyword evidence="5" id="KW-1185">Reference proteome</keyword>
<keyword evidence="4" id="KW-0540">Nuclease</keyword>
<accession>A0A1T4LT09</accession>
<dbReference type="InterPro" id="IPR007560">
    <property type="entry name" value="Restrct_endonuc_IV_Mrr"/>
</dbReference>
<sequence>MLNASLAPAALLLIVVAGAAFTAWLWTTWSQRLVVEAGLKTLSAMRWREFSRFVIEALQAQGFEASRVEPDASRGQKADLLLNRGGQIWLLSCKQGTHHRIRPGMVDELAGAVRDSGASGGILATLGKADTDSTTRHAQIEVIDGRTLWPLIDPLLPPSVHNDLLTQARRKTVRTTAMTWVVVVLACLAVAWLASAMAGTEATSLPRVDPAPAPAPVAAPVAPPTAGELSPARPTLTEDQQRQQAAQAVGTLADVVRVQWATSSTLVVYLPGAAGKEHVDAICQVLEQYEDIRNSRIQLQPPEESGIPVRFVQCTAF</sequence>
<dbReference type="GO" id="GO:0009307">
    <property type="term" value="P:DNA restriction-modification system"/>
    <property type="evidence" value="ECO:0007669"/>
    <property type="project" value="InterPro"/>
</dbReference>
<dbReference type="GO" id="GO:0004519">
    <property type="term" value="F:endonuclease activity"/>
    <property type="evidence" value="ECO:0007669"/>
    <property type="project" value="UniProtKB-KW"/>
</dbReference>
<feature type="domain" description="Restriction endonuclease type IV Mrr" evidence="3">
    <location>
        <begin position="43"/>
        <end position="149"/>
    </location>
</feature>
<dbReference type="InterPro" id="IPR011335">
    <property type="entry name" value="Restrct_endonuc-II-like"/>
</dbReference>
<keyword evidence="4" id="KW-0378">Hydrolase</keyword>
<gene>
    <name evidence="4" type="ORF">SAMN02745674_00144</name>
</gene>
<evidence type="ECO:0000313" key="5">
    <source>
        <dbReference type="Proteomes" id="UP000190061"/>
    </source>
</evidence>
<name>A0A1T4LT09_9GAMM</name>
<feature type="transmembrane region" description="Helical" evidence="2">
    <location>
        <begin position="177"/>
        <end position="198"/>
    </location>
</feature>
<dbReference type="OrthoDB" id="5965220at2"/>
<dbReference type="Pfam" id="PF04471">
    <property type="entry name" value="Mrr_cat"/>
    <property type="match status" value="1"/>
</dbReference>
<dbReference type="SUPFAM" id="SSF52980">
    <property type="entry name" value="Restriction endonuclease-like"/>
    <property type="match status" value="1"/>
</dbReference>
<evidence type="ECO:0000313" key="4">
    <source>
        <dbReference type="EMBL" id="SJZ57815.1"/>
    </source>
</evidence>
<dbReference type="EMBL" id="FUXP01000001">
    <property type="protein sequence ID" value="SJZ57815.1"/>
    <property type="molecule type" value="Genomic_DNA"/>
</dbReference>